<comment type="caution">
    <text evidence="5">The sequence shown here is derived from an EMBL/GenBank/DDBJ whole genome shotgun (WGS) entry which is preliminary data.</text>
</comment>
<organism evidence="5 6">
    <name type="scientific">Novispirillum itersonii</name>
    <name type="common">Aquaspirillum itersonii</name>
    <dbReference type="NCBI Taxonomy" id="189"/>
    <lineage>
        <taxon>Bacteria</taxon>
        <taxon>Pseudomonadati</taxon>
        <taxon>Pseudomonadota</taxon>
        <taxon>Alphaproteobacteria</taxon>
        <taxon>Rhodospirillales</taxon>
        <taxon>Novispirillaceae</taxon>
        <taxon>Novispirillum</taxon>
    </lineage>
</organism>
<evidence type="ECO:0000313" key="5">
    <source>
        <dbReference type="EMBL" id="MBB6208829.1"/>
    </source>
</evidence>
<protein>
    <submittedName>
        <fullName evidence="5">Uncharacterized protein YoxC</fullName>
    </submittedName>
</protein>
<keyword evidence="1 2" id="KW-0807">Transducer</keyword>
<name>A0A7W9ZEK6_NOVIT</name>
<evidence type="ECO:0000313" key="6">
    <source>
        <dbReference type="Proteomes" id="UP000544872"/>
    </source>
</evidence>
<evidence type="ECO:0000259" key="4">
    <source>
        <dbReference type="PROSITE" id="PS50111"/>
    </source>
</evidence>
<evidence type="ECO:0000256" key="1">
    <source>
        <dbReference type="ARBA" id="ARBA00023224"/>
    </source>
</evidence>
<dbReference type="GO" id="GO:0016020">
    <property type="term" value="C:membrane"/>
    <property type="evidence" value="ECO:0007669"/>
    <property type="project" value="InterPro"/>
</dbReference>
<reference evidence="5 6" key="1">
    <citation type="submission" date="2020-08" db="EMBL/GenBank/DDBJ databases">
        <title>Genomic Encyclopedia of Type Strains, Phase IV (KMG-IV): sequencing the most valuable type-strain genomes for metagenomic binning, comparative biology and taxonomic classification.</title>
        <authorList>
            <person name="Goeker M."/>
        </authorList>
    </citation>
    <scope>NUCLEOTIDE SEQUENCE [LARGE SCALE GENOMIC DNA]</scope>
    <source>
        <strain evidence="5 6">DSM 11590</strain>
    </source>
</reference>
<dbReference type="InterPro" id="IPR004089">
    <property type="entry name" value="MCPsignal_dom"/>
</dbReference>
<dbReference type="AlphaFoldDB" id="A0A7W9ZEK6"/>
<dbReference type="Gene3D" id="1.10.287.950">
    <property type="entry name" value="Methyl-accepting chemotaxis protein"/>
    <property type="match status" value="1"/>
</dbReference>
<dbReference type="EMBL" id="JACIIX010000001">
    <property type="protein sequence ID" value="MBB6208829.1"/>
    <property type="molecule type" value="Genomic_DNA"/>
</dbReference>
<dbReference type="Proteomes" id="UP000544872">
    <property type="component" value="Unassembled WGS sequence"/>
</dbReference>
<dbReference type="SMART" id="SM00283">
    <property type="entry name" value="MA"/>
    <property type="match status" value="1"/>
</dbReference>
<dbReference type="SUPFAM" id="SSF58104">
    <property type="entry name" value="Methyl-accepting chemotaxis protein (MCP) signaling domain"/>
    <property type="match status" value="1"/>
</dbReference>
<dbReference type="Pfam" id="PF00015">
    <property type="entry name" value="MCPsignal"/>
    <property type="match status" value="1"/>
</dbReference>
<dbReference type="PROSITE" id="PS50111">
    <property type="entry name" value="CHEMOTAXIS_TRANSDUC_2"/>
    <property type="match status" value="1"/>
</dbReference>
<dbReference type="RefSeq" id="WP_184260299.1">
    <property type="nucleotide sequence ID" value="NZ_JACIIX010000001.1"/>
</dbReference>
<keyword evidence="3" id="KW-1133">Transmembrane helix</keyword>
<feature type="transmembrane region" description="Helical" evidence="3">
    <location>
        <begin position="12"/>
        <end position="32"/>
    </location>
</feature>
<evidence type="ECO:0000256" key="3">
    <source>
        <dbReference type="SAM" id="Phobius"/>
    </source>
</evidence>
<dbReference type="PANTHER" id="PTHR32089">
    <property type="entry name" value="METHYL-ACCEPTING CHEMOTAXIS PROTEIN MCPB"/>
    <property type="match status" value="1"/>
</dbReference>
<sequence length="731" mass="75422">MKVLRKISVSTQVALLCAAFVVPLVVSLVALIGKYQEQLDFTVAESEGLTAVSPMRQMAVRVLSGQDPDAAAGLAAVQRSDGGKYLTGKGFSDLKATLGRSDPAERLAALATAILAVSDASNLTLDPEVPTFYAMDLTINAMISMGRNTQALQAGVAALTQGNTEANRMAVAMAKGALQADVARIETALANGRTPASATVFDGTLNPALKPVVASATALLERLGGPPDPSVQAELARHATRVADGWAAAEKGLDVMLRDRTAALEAEYRLTVGLCAGLAVLALLVAAVMARGISGFLRQLRLWMGQVAAGQPVSLQGWPEDRSEVGRVVATVDKLNSDVQRAFRLMQMVEDMTSPVITVDPASLRLVYLNGAGRAMIAGLGLPDAAGDWTGRALSDLYAFDPADRQAIAQGTGLPRECRVSIGAEVFAVRISAVHGAGGGYDTAMMIWQPVTRQVRLANRFEATVKRVVETVADGVSAVDTGAGRLSDTAAMALDRSTAALETTEEVNAAVQTVAAAVEELSASALSISDRVRHAADVAAEATREADATVGVIASMEDVARNIGAVASLISGIADQTNLLALNATIEAARAGEAGKGFAVVAGEVKNLATQTGRATSDISRQLVEMEQATHASVRAVAAIRAVIAAMDGTTAEIAAAVSQQTAAAEEIARTMTGVARGSQQTASHVDGLRMAAGSTSGEATALKQVSESLTAQAKTLSQEVDAFLASVQTG</sequence>
<dbReference type="Gene3D" id="3.30.450.20">
    <property type="entry name" value="PAS domain"/>
    <property type="match status" value="1"/>
</dbReference>
<feature type="domain" description="Methyl-accepting transducer" evidence="4">
    <location>
        <begin position="475"/>
        <end position="697"/>
    </location>
</feature>
<evidence type="ECO:0000256" key="2">
    <source>
        <dbReference type="PROSITE-ProRule" id="PRU00284"/>
    </source>
</evidence>
<gene>
    <name evidence="5" type="ORF">FHS48_000210</name>
</gene>
<keyword evidence="3" id="KW-0472">Membrane</keyword>
<dbReference type="PANTHER" id="PTHR32089:SF112">
    <property type="entry name" value="LYSOZYME-LIKE PROTEIN-RELATED"/>
    <property type="match status" value="1"/>
</dbReference>
<proteinExistence type="predicted"/>
<feature type="transmembrane region" description="Helical" evidence="3">
    <location>
        <begin position="268"/>
        <end position="290"/>
    </location>
</feature>
<keyword evidence="6" id="KW-1185">Reference proteome</keyword>
<accession>A0A7W9ZEK6</accession>
<keyword evidence="3" id="KW-0812">Transmembrane</keyword>
<dbReference type="GO" id="GO:0007165">
    <property type="term" value="P:signal transduction"/>
    <property type="evidence" value="ECO:0007669"/>
    <property type="project" value="UniProtKB-KW"/>
</dbReference>